<organism evidence="11 12">
    <name type="scientific">Rhodoferax lacus</name>
    <dbReference type="NCBI Taxonomy" id="2184758"/>
    <lineage>
        <taxon>Bacteria</taxon>
        <taxon>Pseudomonadati</taxon>
        <taxon>Pseudomonadota</taxon>
        <taxon>Betaproteobacteria</taxon>
        <taxon>Burkholderiales</taxon>
        <taxon>Comamonadaceae</taxon>
        <taxon>Rhodoferax</taxon>
    </lineage>
</organism>
<keyword evidence="11" id="KW-0282">Flagellum</keyword>
<feature type="region of interest" description="Disordered" evidence="9">
    <location>
        <begin position="1"/>
        <end position="33"/>
    </location>
</feature>
<feature type="compositionally biased region" description="Low complexity" evidence="9">
    <location>
        <begin position="24"/>
        <end position="33"/>
    </location>
</feature>
<evidence type="ECO:0000259" key="10">
    <source>
        <dbReference type="Pfam" id="PF04316"/>
    </source>
</evidence>
<evidence type="ECO:0000256" key="4">
    <source>
        <dbReference type="ARBA" id="ARBA00022795"/>
    </source>
</evidence>
<evidence type="ECO:0000256" key="7">
    <source>
        <dbReference type="ARBA" id="ARBA00024739"/>
    </source>
</evidence>
<evidence type="ECO:0000256" key="8">
    <source>
        <dbReference type="ARBA" id="ARBA00030117"/>
    </source>
</evidence>
<reference evidence="11 12" key="1">
    <citation type="submission" date="2018-05" db="EMBL/GenBank/DDBJ databases">
        <title>Rhodoferax soyangensis sp.nov., isolated from an oligotrophic freshwater lake.</title>
        <authorList>
            <person name="Park M."/>
        </authorList>
    </citation>
    <scope>NUCLEOTIDE SEQUENCE [LARGE SCALE GENOMIC DNA]</scope>
    <source>
        <strain evidence="11 12">IMCC26218</strain>
    </source>
</reference>
<dbReference type="GO" id="GO:0044781">
    <property type="term" value="P:bacterial-type flagellum organization"/>
    <property type="evidence" value="ECO:0007669"/>
    <property type="project" value="UniProtKB-KW"/>
</dbReference>
<evidence type="ECO:0000256" key="2">
    <source>
        <dbReference type="ARBA" id="ARBA00017823"/>
    </source>
</evidence>
<keyword evidence="12" id="KW-1185">Reference proteome</keyword>
<dbReference type="SUPFAM" id="SSF101498">
    <property type="entry name" value="Anti-sigma factor FlgM"/>
    <property type="match status" value="1"/>
</dbReference>
<evidence type="ECO:0000256" key="5">
    <source>
        <dbReference type="ARBA" id="ARBA00023015"/>
    </source>
</evidence>
<keyword evidence="11" id="KW-0966">Cell projection</keyword>
<gene>
    <name evidence="11" type="primary">flgM</name>
    <name evidence="11" type="ORF">DIC66_20500</name>
</gene>
<evidence type="ECO:0000313" key="12">
    <source>
        <dbReference type="Proteomes" id="UP000260665"/>
    </source>
</evidence>
<comment type="similarity">
    <text evidence="1">Belongs to the FlgM family.</text>
</comment>
<comment type="function">
    <text evidence="7">Responsible for the coupling of flagellin expression to flagellar assembly by preventing expression of the flagellin genes when a component of the middle class of proteins is defective. It negatively regulates flagellar genes by inhibiting the activity of FliA by directly binding to FliA.</text>
</comment>
<dbReference type="EMBL" id="QFZK01000024">
    <property type="protein sequence ID" value="RFO95044.1"/>
    <property type="molecule type" value="Genomic_DNA"/>
</dbReference>
<evidence type="ECO:0000313" key="11">
    <source>
        <dbReference type="EMBL" id="RFO95044.1"/>
    </source>
</evidence>
<evidence type="ECO:0000256" key="3">
    <source>
        <dbReference type="ARBA" id="ARBA00022491"/>
    </source>
</evidence>
<dbReference type="AlphaFoldDB" id="A0A3E1R6R7"/>
<keyword evidence="11" id="KW-0969">Cilium</keyword>
<keyword evidence="4" id="KW-1005">Bacterial flagellum biogenesis</keyword>
<dbReference type="GO" id="GO:0045892">
    <property type="term" value="P:negative regulation of DNA-templated transcription"/>
    <property type="evidence" value="ECO:0007669"/>
    <property type="project" value="InterPro"/>
</dbReference>
<evidence type="ECO:0000256" key="1">
    <source>
        <dbReference type="ARBA" id="ARBA00005322"/>
    </source>
</evidence>
<comment type="caution">
    <text evidence="11">The sequence shown here is derived from an EMBL/GenBank/DDBJ whole genome shotgun (WGS) entry which is preliminary data.</text>
</comment>
<dbReference type="Pfam" id="PF04316">
    <property type="entry name" value="FlgM"/>
    <property type="match status" value="1"/>
</dbReference>
<keyword evidence="5" id="KW-0805">Transcription regulation</keyword>
<evidence type="ECO:0000256" key="6">
    <source>
        <dbReference type="ARBA" id="ARBA00023163"/>
    </source>
</evidence>
<dbReference type="OrthoDB" id="5298032at2"/>
<dbReference type="InterPro" id="IPR031316">
    <property type="entry name" value="FlgM_C"/>
</dbReference>
<name>A0A3E1R6R7_9BURK</name>
<sequence>MKVSGHTTPDLLASKTPSTNTPKAPAEAAQTATSAASNAGVAVVITSTARALGKDQLSEVDAKKVATMKAAIANGSFSPNAEAIADKLLSNAKEMLAAAPKQA</sequence>
<proteinExistence type="inferred from homology"/>
<dbReference type="InterPro" id="IPR007412">
    <property type="entry name" value="FlgM"/>
</dbReference>
<dbReference type="RefSeq" id="WP_117180045.1">
    <property type="nucleotide sequence ID" value="NZ_QFZK01000024.1"/>
</dbReference>
<protein>
    <recommendedName>
        <fullName evidence="2">Negative regulator of flagellin synthesis</fullName>
    </recommendedName>
    <alternativeName>
        <fullName evidence="8">Anti-sigma-28 factor</fullName>
    </alternativeName>
</protein>
<keyword evidence="6" id="KW-0804">Transcription</keyword>
<evidence type="ECO:0000256" key="9">
    <source>
        <dbReference type="SAM" id="MobiDB-lite"/>
    </source>
</evidence>
<dbReference type="InterPro" id="IPR035890">
    <property type="entry name" value="Anti-sigma-28_factor_FlgM_sf"/>
</dbReference>
<accession>A0A3E1R6R7</accession>
<dbReference type="Proteomes" id="UP000260665">
    <property type="component" value="Unassembled WGS sequence"/>
</dbReference>
<dbReference type="NCBIfam" id="TIGR03824">
    <property type="entry name" value="FlgM_jcvi"/>
    <property type="match status" value="1"/>
</dbReference>
<keyword evidence="3" id="KW-0678">Repressor</keyword>
<feature type="domain" description="Anti-sigma-28 factor FlgM C-terminal" evidence="10">
    <location>
        <begin position="43"/>
        <end position="89"/>
    </location>
</feature>